<keyword evidence="7" id="KW-0032">Aminotransferase</keyword>
<evidence type="ECO:0000256" key="4">
    <source>
        <dbReference type="ARBA" id="ARBA00023125"/>
    </source>
</evidence>
<keyword evidence="4" id="KW-0238">DNA-binding</keyword>
<feature type="domain" description="HTH gntR-type" evidence="6">
    <location>
        <begin position="13"/>
        <end position="81"/>
    </location>
</feature>
<evidence type="ECO:0000256" key="5">
    <source>
        <dbReference type="ARBA" id="ARBA00023163"/>
    </source>
</evidence>
<dbReference type="SUPFAM" id="SSF46785">
    <property type="entry name" value="Winged helix' DNA-binding domain"/>
    <property type="match status" value="1"/>
</dbReference>
<comment type="similarity">
    <text evidence="1">In the C-terminal section; belongs to the class-I pyridoxal-phosphate-dependent aminotransferase family.</text>
</comment>
<dbReference type="GO" id="GO:0003677">
    <property type="term" value="F:DNA binding"/>
    <property type="evidence" value="ECO:0007669"/>
    <property type="project" value="UniProtKB-KW"/>
</dbReference>
<dbReference type="InterPro" id="IPR036390">
    <property type="entry name" value="WH_DNA-bd_sf"/>
</dbReference>
<dbReference type="AlphaFoldDB" id="A0A7C1VPZ7"/>
<keyword evidence="5" id="KW-0804">Transcription</keyword>
<dbReference type="InterPro" id="IPR051446">
    <property type="entry name" value="HTH_trans_reg/aminotransferase"/>
</dbReference>
<dbReference type="CDD" id="cd00609">
    <property type="entry name" value="AAT_like"/>
    <property type="match status" value="1"/>
</dbReference>
<dbReference type="Proteomes" id="UP000886384">
    <property type="component" value="Unassembled WGS sequence"/>
</dbReference>
<dbReference type="InterPro" id="IPR015421">
    <property type="entry name" value="PyrdxlP-dep_Trfase_major"/>
</dbReference>
<keyword evidence="7" id="KW-0808">Transferase</keyword>
<name>A0A7C1VPZ7_9GAMM</name>
<protein>
    <submittedName>
        <fullName evidence="7">PLP-dependent aminotransferase family protein</fullName>
    </submittedName>
</protein>
<dbReference type="Gene3D" id="1.10.10.10">
    <property type="entry name" value="Winged helix-like DNA-binding domain superfamily/Winged helix DNA-binding domain"/>
    <property type="match status" value="1"/>
</dbReference>
<dbReference type="GO" id="GO:0030170">
    <property type="term" value="F:pyridoxal phosphate binding"/>
    <property type="evidence" value="ECO:0007669"/>
    <property type="project" value="InterPro"/>
</dbReference>
<dbReference type="PANTHER" id="PTHR46577">
    <property type="entry name" value="HTH-TYPE TRANSCRIPTIONAL REGULATORY PROTEIN GABR"/>
    <property type="match status" value="1"/>
</dbReference>
<evidence type="ECO:0000256" key="3">
    <source>
        <dbReference type="ARBA" id="ARBA00023015"/>
    </source>
</evidence>
<dbReference type="EMBL" id="DRHY01000230">
    <property type="protein sequence ID" value="HEC74786.1"/>
    <property type="molecule type" value="Genomic_DNA"/>
</dbReference>
<dbReference type="SUPFAM" id="SSF53383">
    <property type="entry name" value="PLP-dependent transferases"/>
    <property type="match status" value="1"/>
</dbReference>
<dbReference type="InterPro" id="IPR015424">
    <property type="entry name" value="PyrdxlP-dep_Trfase"/>
</dbReference>
<dbReference type="InterPro" id="IPR036388">
    <property type="entry name" value="WH-like_DNA-bd_sf"/>
</dbReference>
<dbReference type="InterPro" id="IPR015422">
    <property type="entry name" value="PyrdxlP-dep_Trfase_small"/>
</dbReference>
<dbReference type="GO" id="GO:0003700">
    <property type="term" value="F:DNA-binding transcription factor activity"/>
    <property type="evidence" value="ECO:0007669"/>
    <property type="project" value="InterPro"/>
</dbReference>
<organism evidence="7">
    <name type="scientific">Methylophaga aminisulfidivorans</name>
    <dbReference type="NCBI Taxonomy" id="230105"/>
    <lineage>
        <taxon>Bacteria</taxon>
        <taxon>Pseudomonadati</taxon>
        <taxon>Pseudomonadota</taxon>
        <taxon>Gammaproteobacteria</taxon>
        <taxon>Thiotrichales</taxon>
        <taxon>Piscirickettsiaceae</taxon>
        <taxon>Methylophaga</taxon>
    </lineage>
</organism>
<evidence type="ECO:0000259" key="6">
    <source>
        <dbReference type="PROSITE" id="PS50949"/>
    </source>
</evidence>
<dbReference type="Gene3D" id="3.40.640.10">
    <property type="entry name" value="Type I PLP-dependent aspartate aminotransferase-like (Major domain)"/>
    <property type="match status" value="1"/>
</dbReference>
<proteinExistence type="inferred from homology"/>
<keyword evidence="3" id="KW-0805">Transcription regulation</keyword>
<dbReference type="InterPro" id="IPR004839">
    <property type="entry name" value="Aminotransferase_I/II_large"/>
</dbReference>
<reference evidence="7" key="1">
    <citation type="journal article" date="2020" name="mSystems">
        <title>Genome- and Community-Level Interaction Insights into Carbon Utilization and Element Cycling Functions of Hydrothermarchaeota in Hydrothermal Sediment.</title>
        <authorList>
            <person name="Zhou Z."/>
            <person name="Liu Y."/>
            <person name="Xu W."/>
            <person name="Pan J."/>
            <person name="Luo Z.H."/>
            <person name="Li M."/>
        </authorList>
    </citation>
    <scope>NUCLEOTIDE SEQUENCE [LARGE SCALE GENOMIC DNA]</scope>
    <source>
        <strain evidence="7">HyVt-380</strain>
    </source>
</reference>
<evidence type="ECO:0000256" key="1">
    <source>
        <dbReference type="ARBA" id="ARBA00005384"/>
    </source>
</evidence>
<dbReference type="Pfam" id="PF00155">
    <property type="entry name" value="Aminotran_1_2"/>
    <property type="match status" value="1"/>
</dbReference>
<keyword evidence="2" id="KW-0663">Pyridoxal phosphate</keyword>
<evidence type="ECO:0000256" key="2">
    <source>
        <dbReference type="ARBA" id="ARBA00022898"/>
    </source>
</evidence>
<evidence type="ECO:0000313" key="7">
    <source>
        <dbReference type="EMBL" id="HEC74786.1"/>
    </source>
</evidence>
<dbReference type="PROSITE" id="PS50949">
    <property type="entry name" value="HTH_GNTR"/>
    <property type="match status" value="1"/>
</dbReference>
<dbReference type="CDD" id="cd07377">
    <property type="entry name" value="WHTH_GntR"/>
    <property type="match status" value="1"/>
</dbReference>
<sequence length="465" mass="51779">MAIWQARMVETSRVKYIGIVEAIEEDIKRRILKPGDRLPSQRLIANELMVDLTTVTRAINEAARRGLVETQRGSGSFIAQTTFNQYNSLQLTQGKTLDLSMNNPPIPVGINIEQKIADSIIKSGNASHQPNRHLFYQETAGHPDDRAAGSEWLSEKIPQLDQDKVLISSGAHSALFSILNHLHQQGATHIAAPEFSYPGLRAMADQLSLVLTGIDMDEDGIKLDCLENKCREQSIDALYLIPNIDNPTTATLPLARRQAIADLAEKYNFILIEDDPYYPLLEQKITSLYSLAPERCWHIATVSKCLSPSMRVAYIVAPDLQHALRLTDDLRISHLMAPPLMTAVVSDWIDTGMIDSVSQEVKKENQRRQRIAKDIFVDHTLFSDDSASHIWMPLRKGFRALDLSEQANSLGISIVPSTAFVMSTSQRQAVRISLGAEPDINTLHTGLSMLADLFQPGKLRSKSIV</sequence>
<dbReference type="PANTHER" id="PTHR46577:SF1">
    <property type="entry name" value="HTH-TYPE TRANSCRIPTIONAL REGULATORY PROTEIN GABR"/>
    <property type="match status" value="1"/>
</dbReference>
<accession>A0A7C1VPZ7</accession>
<dbReference type="Gene3D" id="3.90.1150.10">
    <property type="entry name" value="Aspartate Aminotransferase, domain 1"/>
    <property type="match status" value="1"/>
</dbReference>
<comment type="caution">
    <text evidence="7">The sequence shown here is derived from an EMBL/GenBank/DDBJ whole genome shotgun (WGS) entry which is preliminary data.</text>
</comment>
<dbReference type="Pfam" id="PF00392">
    <property type="entry name" value="GntR"/>
    <property type="match status" value="1"/>
</dbReference>
<gene>
    <name evidence="7" type="ORF">ENI26_10525</name>
</gene>
<dbReference type="SMART" id="SM00345">
    <property type="entry name" value="HTH_GNTR"/>
    <property type="match status" value="1"/>
</dbReference>
<dbReference type="InterPro" id="IPR000524">
    <property type="entry name" value="Tscrpt_reg_HTH_GntR"/>
</dbReference>
<dbReference type="GO" id="GO:0008483">
    <property type="term" value="F:transaminase activity"/>
    <property type="evidence" value="ECO:0007669"/>
    <property type="project" value="UniProtKB-KW"/>
</dbReference>